<dbReference type="InterPro" id="IPR027417">
    <property type="entry name" value="P-loop_NTPase"/>
</dbReference>
<dbReference type="RefSeq" id="WP_085173957.1">
    <property type="nucleotide sequence ID" value="NZ_LQPC01000027.1"/>
</dbReference>
<feature type="region of interest" description="Disordered" evidence="1">
    <location>
        <begin position="41"/>
        <end position="71"/>
    </location>
</feature>
<organism evidence="2 3">
    <name type="scientific">Mycolicibacterium iranicum</name>
    <name type="common">Mycobacterium iranicum</name>
    <dbReference type="NCBI Taxonomy" id="912594"/>
    <lineage>
        <taxon>Bacteria</taxon>
        <taxon>Bacillati</taxon>
        <taxon>Actinomycetota</taxon>
        <taxon>Actinomycetes</taxon>
        <taxon>Mycobacteriales</taxon>
        <taxon>Mycobacteriaceae</taxon>
        <taxon>Mycolicibacterium</taxon>
    </lineage>
</organism>
<dbReference type="SUPFAM" id="SSF52540">
    <property type="entry name" value="P-loop containing nucleoside triphosphate hydrolases"/>
    <property type="match status" value="1"/>
</dbReference>
<dbReference type="Gene3D" id="3.40.50.300">
    <property type="entry name" value="P-loop containing nucleotide triphosphate hydrolases"/>
    <property type="match status" value="1"/>
</dbReference>
<dbReference type="Proteomes" id="UP000193622">
    <property type="component" value="Unassembled WGS sequence"/>
</dbReference>
<sequence length="613" mass="65335">MPNDRADSTADRRGGATNGHRSADDLLASLPAEFGKAISNGHAAADDDDGLTDVNGLRPGDEGYSPFNRPSVNAKHAEDARYGSQCAATVVGGLYAAEHAVATGKLTRGKGGYDAVAALRSILVADALALGLIDHTPSEADVGRWYADRGQEWEQSEATVRRAGLRAATKGLDPNRKVALTTIDALATGGEPWALAVIETARAENTYAAVMGDRKHRPVSLTAAELWERGAPSDAIVALPDATTVALGESARIVRAWDAEDRLRATEHARATEAAKAVAAIDIPGRIDLATYTPPDTAWLVDELMPMDGSLGLFAERKAGKTTTVVELVRAVLGGGEFLGRFATHLPAGARVALLDTEMTPAMLHHEYTKVGVDADSLTRIDLHPLRGRSRLLDLRDETTRARWRELIAPGSVIIVDCLYTVLAAAQVDESSAQVSDIIDGIKALAVECAAAGLVVVHHLGKDPTKGARGHSSIEGSVDTLATIRLDGPPAADTPRLFSATGRLDVDVPAALLSRGEDNRLTLSANTPKSDRARAVAHKDDDITWSLINEHPGLSLRSLEELPAETRKLSRTRLRRSLERLDTLGYVINQGTDRRPAWHAADRDGNPYVNPAD</sequence>
<feature type="compositionally biased region" description="Basic and acidic residues" evidence="1">
    <location>
        <begin position="1"/>
        <end position="14"/>
    </location>
</feature>
<dbReference type="EMBL" id="LQPC01000027">
    <property type="protein sequence ID" value="ORV89058.1"/>
    <property type="molecule type" value="Genomic_DNA"/>
</dbReference>
<reference evidence="2 3" key="1">
    <citation type="submission" date="2016-01" db="EMBL/GenBank/DDBJ databases">
        <title>The new phylogeny of the genus Mycobacterium.</title>
        <authorList>
            <person name="Tarcisio F."/>
            <person name="Conor M."/>
            <person name="Antonella G."/>
            <person name="Elisabetta G."/>
            <person name="Giulia F.S."/>
            <person name="Sara T."/>
            <person name="Anna F."/>
            <person name="Clotilde B."/>
            <person name="Roberto B."/>
            <person name="Veronica D.S."/>
            <person name="Fabio R."/>
            <person name="Monica P."/>
            <person name="Olivier J."/>
            <person name="Enrico T."/>
            <person name="Nicola S."/>
        </authorList>
    </citation>
    <scope>NUCLEOTIDE SEQUENCE [LARGE SCALE GENOMIC DNA]</scope>
    <source>
        <strain evidence="2 3">DSM 45541</strain>
    </source>
</reference>
<comment type="caution">
    <text evidence="2">The sequence shown here is derived from an EMBL/GenBank/DDBJ whole genome shotgun (WGS) entry which is preliminary data.</text>
</comment>
<dbReference type="AlphaFoldDB" id="A0A1X1WRC2"/>
<dbReference type="Pfam" id="PF13481">
    <property type="entry name" value="AAA_25"/>
    <property type="match status" value="1"/>
</dbReference>
<gene>
    <name evidence="2" type="ORF">AWC12_10550</name>
</gene>
<accession>A0A1X1WRC2</accession>
<name>A0A1X1WRC2_MYCIR</name>
<proteinExistence type="predicted"/>
<evidence type="ECO:0000313" key="2">
    <source>
        <dbReference type="EMBL" id="ORV89058.1"/>
    </source>
</evidence>
<evidence type="ECO:0000313" key="3">
    <source>
        <dbReference type="Proteomes" id="UP000193622"/>
    </source>
</evidence>
<evidence type="ECO:0008006" key="4">
    <source>
        <dbReference type="Google" id="ProtNLM"/>
    </source>
</evidence>
<protein>
    <recommendedName>
        <fullName evidence="4">AAA+ ATPase domain-containing protein</fullName>
    </recommendedName>
</protein>
<evidence type="ECO:0000256" key="1">
    <source>
        <dbReference type="SAM" id="MobiDB-lite"/>
    </source>
</evidence>
<feature type="region of interest" description="Disordered" evidence="1">
    <location>
        <begin position="1"/>
        <end position="25"/>
    </location>
</feature>